<feature type="transmembrane region" description="Helical" evidence="2">
    <location>
        <begin position="215"/>
        <end position="248"/>
    </location>
</feature>
<sequence length="435" mass="41808">MDVCGRCGRRPAIGGWCDACRHGAAVPGMPGAPAGRPAAVPPAMWAAIGTSALAAVLALVGALTTSVGYGGLGLIMVLLSGVLAVPVVYAVIAVGLYRGSRVARCAGFVAGPVLLVAVPAAGLGSAALVLAAVLGVVAPFPAALSAGARGFIDGPWGAPTPQAPSVVVARLVLAVVAALTALGALIGLVGGLLTLTSTAVAASSASSAGGELGDAVGGLIGLFGGAIGVFAIVSGLVSAGMALLGFWLRSALGARNRGARVATTVVAGLVSLVVLVGLLAGGIGGAGSLLLGVNLALIVLLWVPSDARQHFGDVPLPLVEHLRGQVVHAVAQVGTPVRAPVPGPFGPPRPAGPVGAPVGASTGAPWPGPTRPVPSPDGSAVTVGLSTGALSAHRAPTVVPSGRHPRPELACPRCGVPAAPGGAFCGHCGGRLTAA</sequence>
<feature type="transmembrane region" description="Helical" evidence="2">
    <location>
        <begin position="127"/>
        <end position="146"/>
    </location>
</feature>
<evidence type="ECO:0000256" key="2">
    <source>
        <dbReference type="SAM" id="Phobius"/>
    </source>
</evidence>
<keyword evidence="2" id="KW-1133">Transmembrane helix</keyword>
<feature type="transmembrane region" description="Helical" evidence="2">
    <location>
        <begin position="69"/>
        <end position="95"/>
    </location>
</feature>
<keyword evidence="2" id="KW-0472">Membrane</keyword>
<feature type="region of interest" description="Disordered" evidence="1">
    <location>
        <begin position="343"/>
        <end position="379"/>
    </location>
</feature>
<keyword evidence="2" id="KW-0812">Transmembrane</keyword>
<evidence type="ECO:0008006" key="5">
    <source>
        <dbReference type="Google" id="ProtNLM"/>
    </source>
</evidence>
<evidence type="ECO:0000313" key="3">
    <source>
        <dbReference type="EMBL" id="GAA4807529.1"/>
    </source>
</evidence>
<feature type="transmembrane region" description="Helical" evidence="2">
    <location>
        <begin position="286"/>
        <end position="303"/>
    </location>
</feature>
<dbReference type="EMBL" id="BAABHO010000057">
    <property type="protein sequence ID" value="GAA4807529.1"/>
    <property type="molecule type" value="Genomic_DNA"/>
</dbReference>
<feature type="compositionally biased region" description="Pro residues" evidence="1">
    <location>
        <begin position="366"/>
        <end position="375"/>
    </location>
</feature>
<feature type="transmembrane region" description="Helical" evidence="2">
    <location>
        <begin position="43"/>
        <end position="63"/>
    </location>
</feature>
<reference evidence="4" key="1">
    <citation type="journal article" date="2019" name="Int. J. Syst. Evol. Microbiol.">
        <title>The Global Catalogue of Microorganisms (GCM) 10K type strain sequencing project: providing services to taxonomists for standard genome sequencing and annotation.</title>
        <authorList>
            <consortium name="The Broad Institute Genomics Platform"/>
            <consortium name="The Broad Institute Genome Sequencing Center for Infectious Disease"/>
            <person name="Wu L."/>
            <person name="Ma J."/>
        </authorList>
    </citation>
    <scope>NUCLEOTIDE SEQUENCE [LARGE SCALE GENOMIC DNA]</scope>
    <source>
        <strain evidence="4">JCM 17979</strain>
    </source>
</reference>
<dbReference type="Proteomes" id="UP001500928">
    <property type="component" value="Unassembled WGS sequence"/>
</dbReference>
<name>A0ABP9CDG0_9PSEU</name>
<protein>
    <recommendedName>
        <fullName evidence="5">Zinc ribbon domain-containing protein</fullName>
    </recommendedName>
</protein>
<comment type="caution">
    <text evidence="3">The sequence shown here is derived from an EMBL/GenBank/DDBJ whole genome shotgun (WGS) entry which is preliminary data.</text>
</comment>
<gene>
    <name evidence="3" type="ORF">GCM10023200_51460</name>
</gene>
<evidence type="ECO:0000313" key="4">
    <source>
        <dbReference type="Proteomes" id="UP001500928"/>
    </source>
</evidence>
<feature type="transmembrane region" description="Helical" evidence="2">
    <location>
        <begin position="102"/>
        <end position="121"/>
    </location>
</feature>
<organism evidence="3 4">
    <name type="scientific">Actinomycetospora chlora</name>
    <dbReference type="NCBI Taxonomy" id="663608"/>
    <lineage>
        <taxon>Bacteria</taxon>
        <taxon>Bacillati</taxon>
        <taxon>Actinomycetota</taxon>
        <taxon>Actinomycetes</taxon>
        <taxon>Pseudonocardiales</taxon>
        <taxon>Pseudonocardiaceae</taxon>
        <taxon>Actinomycetospora</taxon>
    </lineage>
</organism>
<proteinExistence type="predicted"/>
<feature type="transmembrane region" description="Helical" evidence="2">
    <location>
        <begin position="167"/>
        <end position="195"/>
    </location>
</feature>
<accession>A0ABP9CDG0</accession>
<feature type="transmembrane region" description="Helical" evidence="2">
    <location>
        <begin position="260"/>
        <end position="280"/>
    </location>
</feature>
<evidence type="ECO:0000256" key="1">
    <source>
        <dbReference type="SAM" id="MobiDB-lite"/>
    </source>
</evidence>
<keyword evidence="4" id="KW-1185">Reference proteome</keyword>